<dbReference type="InterPro" id="IPR006143">
    <property type="entry name" value="RND_pump_MFP"/>
</dbReference>
<evidence type="ECO:0000256" key="1">
    <source>
        <dbReference type="ARBA" id="ARBA00004196"/>
    </source>
</evidence>
<evidence type="ECO:0000256" key="4">
    <source>
        <dbReference type="SAM" id="Coils"/>
    </source>
</evidence>
<dbReference type="GO" id="GO:0030313">
    <property type="term" value="C:cell envelope"/>
    <property type="evidence" value="ECO:0007669"/>
    <property type="project" value="TreeGrafter"/>
</dbReference>
<keyword evidence="5" id="KW-0732">Signal</keyword>
<evidence type="ECO:0000256" key="5">
    <source>
        <dbReference type="SAM" id="SignalP"/>
    </source>
</evidence>
<feature type="chain" id="PRO_5015347231" evidence="5">
    <location>
        <begin position="21"/>
        <end position="498"/>
    </location>
</feature>
<feature type="domain" description="Multidrug resistance protein MdtA-like C-terminal permuted SH3" evidence="7">
    <location>
        <begin position="422"/>
        <end position="479"/>
    </location>
</feature>
<name>A0A2R3Z3L3_9FLAO</name>
<keyword evidence="4" id="KW-0175">Coiled coil</keyword>
<dbReference type="SUPFAM" id="SSF111369">
    <property type="entry name" value="HlyD-like secretion proteins"/>
    <property type="match status" value="1"/>
</dbReference>
<organism evidence="8 9">
    <name type="scientific">Christiangramia fulva</name>
    <dbReference type="NCBI Taxonomy" id="2126553"/>
    <lineage>
        <taxon>Bacteria</taxon>
        <taxon>Pseudomonadati</taxon>
        <taxon>Bacteroidota</taxon>
        <taxon>Flavobacteriia</taxon>
        <taxon>Flavobacteriales</taxon>
        <taxon>Flavobacteriaceae</taxon>
        <taxon>Christiangramia</taxon>
    </lineage>
</organism>
<dbReference type="PROSITE" id="PS51257">
    <property type="entry name" value="PROKAR_LIPOPROTEIN"/>
    <property type="match status" value="1"/>
</dbReference>
<dbReference type="Gene3D" id="1.10.287.470">
    <property type="entry name" value="Helix hairpin bin"/>
    <property type="match status" value="1"/>
</dbReference>
<dbReference type="GO" id="GO:0016020">
    <property type="term" value="C:membrane"/>
    <property type="evidence" value="ECO:0007669"/>
    <property type="project" value="InterPro"/>
</dbReference>
<protein>
    <submittedName>
        <fullName evidence="8">Efflux RND transporter periplasmic adaptor subunit</fullName>
    </submittedName>
</protein>
<dbReference type="OrthoDB" id="9809068at2"/>
<comment type="similarity">
    <text evidence="2">Belongs to the membrane fusion protein (MFP) (TC 8.A.1) family.</text>
</comment>
<evidence type="ECO:0000256" key="2">
    <source>
        <dbReference type="ARBA" id="ARBA00009477"/>
    </source>
</evidence>
<feature type="signal peptide" evidence="5">
    <location>
        <begin position="1"/>
        <end position="20"/>
    </location>
</feature>
<evidence type="ECO:0000256" key="3">
    <source>
        <dbReference type="ARBA" id="ARBA00022448"/>
    </source>
</evidence>
<dbReference type="InterPro" id="IPR058625">
    <property type="entry name" value="MdtA-like_BSH"/>
</dbReference>
<comment type="subcellular location">
    <subcellularLocation>
        <location evidence="1">Cell envelope</location>
    </subcellularLocation>
</comment>
<sequence length="498" mass="54348">MRYILLICISLLLFSCGSNEEEGHAHDAEGNHVSSGVPAISKTVWTDQTELFVEFPALVEGKTSKFAAHFTRLDKHQPVREASVTVSLIKGDSGIRHKVDAPSSPGIFSPALQPKEPGTYDLVFDLKTPEYSDRIVVENVQVYSSTAEASENVKEAEEGDISFLKEQAWKIDFQTQPVTEGEVYDIVHTSGVWQAAPGTYKTLAAGANGMVNFVSENLTEGSKVKRGQLLMNVSSEGLSSNNVQAEIAQAKARYDQAKAEYERKKELYEDKIVPKAEFEKVESDYRVAEANYRALASNYGAGGKQIRAPFDGFIKSISTSNGNYVEQGANLVTIGTDKSRLLKTQLSASSKPSKESIASIWYKDDSGEWNEVAGESIVSVGKEVEDRKPMIPVYVKVNDMVEMPEGSFTEVQIAMGNAEQGIIVPEAALLEDYGNYSVILQVSGESFERRPIKIGKRNGQEVQVLSGLQPGDVVVTTGAYQVKMASMSGSTPAHGHEH</sequence>
<dbReference type="Gene3D" id="2.40.50.100">
    <property type="match status" value="1"/>
</dbReference>
<dbReference type="GO" id="GO:0015679">
    <property type="term" value="P:plasma membrane copper ion transport"/>
    <property type="evidence" value="ECO:0007669"/>
    <property type="project" value="TreeGrafter"/>
</dbReference>
<dbReference type="GO" id="GO:0022857">
    <property type="term" value="F:transmembrane transporter activity"/>
    <property type="evidence" value="ECO:0007669"/>
    <property type="project" value="InterPro"/>
</dbReference>
<dbReference type="InterPro" id="IPR058627">
    <property type="entry name" value="MdtA-like_C"/>
</dbReference>
<evidence type="ECO:0000259" key="7">
    <source>
        <dbReference type="Pfam" id="PF25967"/>
    </source>
</evidence>
<dbReference type="RefSeq" id="WP_107011580.1">
    <property type="nucleotide sequence ID" value="NZ_CP028136.1"/>
</dbReference>
<dbReference type="KEGG" id="grs:C7S20_05700"/>
<dbReference type="FunFam" id="2.40.420.20:FF:000006">
    <property type="entry name" value="RND family efflux transporter MFP subunit"/>
    <property type="match status" value="1"/>
</dbReference>
<gene>
    <name evidence="8" type="ORF">C7S20_05700</name>
</gene>
<dbReference type="AlphaFoldDB" id="A0A2R3Z3L3"/>
<dbReference type="Proteomes" id="UP000241507">
    <property type="component" value="Chromosome"/>
</dbReference>
<keyword evidence="9" id="KW-1185">Reference proteome</keyword>
<dbReference type="InterPro" id="IPR051909">
    <property type="entry name" value="MFP_Cation_Efflux"/>
</dbReference>
<feature type="domain" description="Multidrug resistance protein MdtA-like barrel-sandwich hybrid" evidence="6">
    <location>
        <begin position="215"/>
        <end position="331"/>
    </location>
</feature>
<proteinExistence type="inferred from homology"/>
<dbReference type="PANTHER" id="PTHR30097:SF4">
    <property type="entry name" value="SLR6042 PROTEIN"/>
    <property type="match status" value="1"/>
</dbReference>
<dbReference type="Gene3D" id="2.40.420.20">
    <property type="match status" value="1"/>
</dbReference>
<dbReference type="EMBL" id="CP028136">
    <property type="protein sequence ID" value="AVR44802.1"/>
    <property type="molecule type" value="Genomic_DNA"/>
</dbReference>
<dbReference type="Pfam" id="PF25917">
    <property type="entry name" value="BSH_RND"/>
    <property type="match status" value="1"/>
</dbReference>
<evidence type="ECO:0000259" key="6">
    <source>
        <dbReference type="Pfam" id="PF25917"/>
    </source>
</evidence>
<reference evidence="9" key="1">
    <citation type="submission" date="2018-03" db="EMBL/GenBank/DDBJ databases">
        <title>Gramella fulva sp. nov., isolated from a dry surface of tidal flat.</title>
        <authorList>
            <person name="Hwang S.H."/>
            <person name="Hwang W.M."/>
            <person name="Kang K."/>
            <person name="Ahn T.-Y."/>
        </authorList>
    </citation>
    <scope>NUCLEOTIDE SEQUENCE [LARGE SCALE GENOMIC DNA]</scope>
    <source>
        <strain evidence="9">SH35</strain>
    </source>
</reference>
<dbReference type="PANTHER" id="PTHR30097">
    <property type="entry name" value="CATION EFFLUX SYSTEM PROTEIN CUSB"/>
    <property type="match status" value="1"/>
</dbReference>
<keyword evidence="3" id="KW-0813">Transport</keyword>
<accession>A0A2R3Z3L3</accession>
<dbReference type="GO" id="GO:0060003">
    <property type="term" value="P:copper ion export"/>
    <property type="evidence" value="ECO:0007669"/>
    <property type="project" value="TreeGrafter"/>
</dbReference>
<evidence type="ECO:0000313" key="9">
    <source>
        <dbReference type="Proteomes" id="UP000241507"/>
    </source>
</evidence>
<dbReference type="Pfam" id="PF25967">
    <property type="entry name" value="RND-MFP_C"/>
    <property type="match status" value="1"/>
</dbReference>
<dbReference type="NCBIfam" id="TIGR01730">
    <property type="entry name" value="RND_mfp"/>
    <property type="match status" value="1"/>
</dbReference>
<feature type="coiled-coil region" evidence="4">
    <location>
        <begin position="240"/>
        <end position="271"/>
    </location>
</feature>
<evidence type="ECO:0000313" key="8">
    <source>
        <dbReference type="EMBL" id="AVR44802.1"/>
    </source>
</evidence>